<protein>
    <recommendedName>
        <fullName evidence="3">Plasmid stabilization protein</fullName>
    </recommendedName>
</protein>
<evidence type="ECO:0000313" key="2">
    <source>
        <dbReference type="Proteomes" id="UP000035900"/>
    </source>
</evidence>
<comment type="caution">
    <text evidence="1">The sequence shown here is derived from an EMBL/GenBank/DDBJ whole genome shotgun (WGS) entry which is preliminary data.</text>
</comment>
<dbReference type="STRING" id="1304281.ACM44_02890"/>
<dbReference type="Proteomes" id="UP000035900">
    <property type="component" value="Unassembled WGS sequence"/>
</dbReference>
<organism evidence="1 2">
    <name type="scientific">Chryseobacterium koreense CCUG 49689</name>
    <dbReference type="NCBI Taxonomy" id="1304281"/>
    <lineage>
        <taxon>Bacteria</taxon>
        <taxon>Pseudomonadati</taxon>
        <taxon>Bacteroidota</taxon>
        <taxon>Flavobacteriia</taxon>
        <taxon>Flavobacteriales</taxon>
        <taxon>Weeksellaceae</taxon>
        <taxon>Chryseobacterium group</taxon>
        <taxon>Chryseobacterium</taxon>
    </lineage>
</organism>
<proteinExistence type="predicted"/>
<dbReference type="AlphaFoldDB" id="A0A0J7LSP3"/>
<accession>A0A0J7LSP3</accession>
<dbReference type="EMBL" id="LFNG01000004">
    <property type="protein sequence ID" value="KMQ71985.1"/>
    <property type="molecule type" value="Genomic_DNA"/>
</dbReference>
<keyword evidence="2" id="KW-1185">Reference proteome</keyword>
<sequence>MIYEVINKELVDEDLFEGAYYYAQISIELSNRFLDEFHIAREFISKFPYANDEIYGENIRLHLLLKFPYHIHYVIDEERKQVIVLAVIFGKMGNIDFSRRK</sequence>
<evidence type="ECO:0000313" key="1">
    <source>
        <dbReference type="EMBL" id="KMQ71985.1"/>
    </source>
</evidence>
<gene>
    <name evidence="1" type="ORF">ACM44_02890</name>
</gene>
<dbReference type="PATRIC" id="fig|1304281.5.peg.625"/>
<dbReference type="OrthoDB" id="595476at2"/>
<name>A0A0J7LSP3_9FLAO</name>
<reference evidence="1 2" key="1">
    <citation type="journal article" date="2004" name="Int. J. Syst. Evol. Microbiol.">
        <title>Kaistella koreensis gen. nov., sp. nov., a novel member of the Chryseobacterium-Bergeyella-Riemerella branch.</title>
        <authorList>
            <person name="Kim M.K."/>
            <person name="Im W.T."/>
            <person name="Shin Y.K."/>
            <person name="Lim J.H."/>
            <person name="Kim S.H."/>
            <person name="Lee B.C."/>
            <person name="Park M.Y."/>
            <person name="Lee K.Y."/>
            <person name="Lee S.T."/>
        </authorList>
    </citation>
    <scope>NUCLEOTIDE SEQUENCE [LARGE SCALE GENOMIC DNA]</scope>
    <source>
        <strain evidence="1 2">CCUG 49689</strain>
    </source>
</reference>
<dbReference type="InterPro" id="IPR035093">
    <property type="entry name" value="RelE/ParE_toxin_dom_sf"/>
</dbReference>
<dbReference type="Gene3D" id="3.30.2310.20">
    <property type="entry name" value="RelE-like"/>
    <property type="match status" value="1"/>
</dbReference>
<evidence type="ECO:0008006" key="3">
    <source>
        <dbReference type="Google" id="ProtNLM"/>
    </source>
</evidence>